<dbReference type="EMBL" id="JAODUP010000148">
    <property type="protein sequence ID" value="KAK2159684.1"/>
    <property type="molecule type" value="Genomic_DNA"/>
</dbReference>
<dbReference type="AlphaFoldDB" id="A0AAD9NA43"/>
<evidence type="ECO:0000313" key="1">
    <source>
        <dbReference type="EMBL" id="KAK2159684.1"/>
    </source>
</evidence>
<gene>
    <name evidence="1" type="ORF">LSH36_148g05047</name>
</gene>
<keyword evidence="2" id="KW-1185">Reference proteome</keyword>
<sequence length="274" mass="29821">MSSSQRIADILINGDQFFDASRPEITSADVDSMPLSAALGELFSPFGILEVEESTECATIDVVTDLLHMSNDISSYNEPSLPESAARSLLDYLTERYSMPEPILQIASLDMAPSDTHKLRRQCARALSDEPVSSLELTGLLQQYHDAMTLAGDKPAPSYIASFIAQHRNKLGKTGITDISPIQILTAFCQILLDESEKNGLSRVKLTKAIRQSLDRLENDGVQPGSGDVADSNAIGYTVDVLSGLLDVMRKIVDDIAGVLIQTNVTDGFQKRPF</sequence>
<protein>
    <submittedName>
        <fullName evidence="1">Uncharacterized protein</fullName>
    </submittedName>
</protein>
<name>A0AAD9NA43_9ANNE</name>
<comment type="caution">
    <text evidence="1">The sequence shown here is derived from an EMBL/GenBank/DDBJ whole genome shotgun (WGS) entry which is preliminary data.</text>
</comment>
<evidence type="ECO:0000313" key="2">
    <source>
        <dbReference type="Proteomes" id="UP001208570"/>
    </source>
</evidence>
<accession>A0AAD9NA43</accession>
<reference evidence="1" key="1">
    <citation type="journal article" date="2023" name="Mol. Biol. Evol.">
        <title>Third-Generation Sequencing Reveals the Adaptive Role of the Epigenome in Three Deep-Sea Polychaetes.</title>
        <authorList>
            <person name="Perez M."/>
            <person name="Aroh O."/>
            <person name="Sun Y."/>
            <person name="Lan Y."/>
            <person name="Juniper S.K."/>
            <person name="Young C.R."/>
            <person name="Angers B."/>
            <person name="Qian P.Y."/>
        </authorList>
    </citation>
    <scope>NUCLEOTIDE SEQUENCE</scope>
    <source>
        <strain evidence="1">P08H-3</strain>
    </source>
</reference>
<dbReference type="Proteomes" id="UP001208570">
    <property type="component" value="Unassembled WGS sequence"/>
</dbReference>
<proteinExistence type="predicted"/>
<organism evidence="1 2">
    <name type="scientific">Paralvinella palmiformis</name>
    <dbReference type="NCBI Taxonomy" id="53620"/>
    <lineage>
        <taxon>Eukaryota</taxon>
        <taxon>Metazoa</taxon>
        <taxon>Spiralia</taxon>
        <taxon>Lophotrochozoa</taxon>
        <taxon>Annelida</taxon>
        <taxon>Polychaeta</taxon>
        <taxon>Sedentaria</taxon>
        <taxon>Canalipalpata</taxon>
        <taxon>Terebellida</taxon>
        <taxon>Terebelliformia</taxon>
        <taxon>Alvinellidae</taxon>
        <taxon>Paralvinella</taxon>
    </lineage>
</organism>